<evidence type="ECO:0000313" key="4">
    <source>
        <dbReference type="EMBL" id="KAF1996025.1"/>
    </source>
</evidence>
<reference evidence="4" key="1">
    <citation type="journal article" date="2020" name="Stud. Mycol.">
        <title>101 Dothideomycetes genomes: a test case for predicting lifestyles and emergence of pathogens.</title>
        <authorList>
            <person name="Haridas S."/>
            <person name="Albert R."/>
            <person name="Binder M."/>
            <person name="Bloem J."/>
            <person name="Labutti K."/>
            <person name="Salamov A."/>
            <person name="Andreopoulos B."/>
            <person name="Baker S."/>
            <person name="Barry K."/>
            <person name="Bills G."/>
            <person name="Bluhm B."/>
            <person name="Cannon C."/>
            <person name="Castanera R."/>
            <person name="Culley D."/>
            <person name="Daum C."/>
            <person name="Ezra D."/>
            <person name="Gonzalez J."/>
            <person name="Henrissat B."/>
            <person name="Kuo A."/>
            <person name="Liang C."/>
            <person name="Lipzen A."/>
            <person name="Lutzoni F."/>
            <person name="Magnuson J."/>
            <person name="Mondo S."/>
            <person name="Nolan M."/>
            <person name="Ohm R."/>
            <person name="Pangilinan J."/>
            <person name="Park H.-J."/>
            <person name="Ramirez L."/>
            <person name="Alfaro M."/>
            <person name="Sun H."/>
            <person name="Tritt A."/>
            <person name="Yoshinaga Y."/>
            <person name="Zwiers L.-H."/>
            <person name="Turgeon B."/>
            <person name="Goodwin S."/>
            <person name="Spatafora J."/>
            <person name="Crous P."/>
            <person name="Grigoriev I."/>
        </authorList>
    </citation>
    <scope>NUCLEOTIDE SEQUENCE</scope>
    <source>
        <strain evidence="4">CBS 123094</strain>
    </source>
</reference>
<keyword evidence="1" id="KW-0539">Nucleus</keyword>
<dbReference type="EMBL" id="ML977630">
    <property type="protein sequence ID" value="KAF1996025.1"/>
    <property type="molecule type" value="Genomic_DNA"/>
</dbReference>
<dbReference type="Pfam" id="PF00172">
    <property type="entry name" value="Zn_clus"/>
    <property type="match status" value="1"/>
</dbReference>
<proteinExistence type="predicted"/>
<dbReference type="InterPro" id="IPR000571">
    <property type="entry name" value="Znf_CCCH"/>
</dbReference>
<dbReference type="GO" id="GO:0008270">
    <property type="term" value="F:zinc ion binding"/>
    <property type="evidence" value="ECO:0007669"/>
    <property type="project" value="UniProtKB-KW"/>
</dbReference>
<dbReference type="SUPFAM" id="SSF57701">
    <property type="entry name" value="Zn2/Cys6 DNA-binding domain"/>
    <property type="match status" value="1"/>
</dbReference>
<feature type="domain" description="C3H1-type" evidence="3">
    <location>
        <begin position="195"/>
        <end position="221"/>
    </location>
</feature>
<dbReference type="PROSITE" id="PS50103">
    <property type="entry name" value="ZF_C3H1"/>
    <property type="match status" value="1"/>
</dbReference>
<keyword evidence="2" id="KW-0479">Metal-binding</keyword>
<keyword evidence="2" id="KW-0862">Zinc</keyword>
<protein>
    <recommendedName>
        <fullName evidence="3">C3H1-type domain-containing protein</fullName>
    </recommendedName>
</protein>
<keyword evidence="5" id="KW-1185">Reference proteome</keyword>
<dbReference type="Proteomes" id="UP000799779">
    <property type="component" value="Unassembled WGS sequence"/>
</dbReference>
<dbReference type="InterPro" id="IPR001138">
    <property type="entry name" value="Zn2Cys6_DnaBD"/>
</dbReference>
<evidence type="ECO:0000313" key="5">
    <source>
        <dbReference type="Proteomes" id="UP000799779"/>
    </source>
</evidence>
<name>A0A6A5WA78_9PLEO</name>
<gene>
    <name evidence="4" type="ORF">P154DRAFT_538317</name>
</gene>
<keyword evidence="2" id="KW-0863">Zinc-finger</keyword>
<feature type="zinc finger region" description="C3H1-type" evidence="2">
    <location>
        <begin position="195"/>
        <end position="221"/>
    </location>
</feature>
<organism evidence="4 5">
    <name type="scientific">Amniculicola lignicola CBS 123094</name>
    <dbReference type="NCBI Taxonomy" id="1392246"/>
    <lineage>
        <taxon>Eukaryota</taxon>
        <taxon>Fungi</taxon>
        <taxon>Dikarya</taxon>
        <taxon>Ascomycota</taxon>
        <taxon>Pezizomycotina</taxon>
        <taxon>Dothideomycetes</taxon>
        <taxon>Pleosporomycetidae</taxon>
        <taxon>Pleosporales</taxon>
        <taxon>Amniculicolaceae</taxon>
        <taxon>Amniculicola</taxon>
    </lineage>
</organism>
<sequence length="244" mass="28413">MPTIEELRRRFPTVGFTQPEEDKQLQIDILKSKLTVTEVLLEELRIKDECHEREMDRLKQRTRDALIEQSRVAGETIKQLQYEKAMCKAREHRLLKEITTTKSELNALQDDFNAFRAHTHKQIQLMPPEGSSVSQGNSFHPCRRCAYLHLQCDRRHPCQTCQEGGKICRHSNAMGGLKHGIHPNITATQDRSKNNIEMGICRKFLVGNCCRKSCKRYHPENAAEFEHYRMELEIDEETGARRTI</sequence>
<evidence type="ECO:0000259" key="3">
    <source>
        <dbReference type="PROSITE" id="PS50103"/>
    </source>
</evidence>
<dbReference type="GO" id="GO:0000981">
    <property type="term" value="F:DNA-binding transcription factor activity, RNA polymerase II-specific"/>
    <property type="evidence" value="ECO:0007669"/>
    <property type="project" value="InterPro"/>
</dbReference>
<accession>A0A6A5WA78</accession>
<dbReference type="InterPro" id="IPR036864">
    <property type="entry name" value="Zn2-C6_fun-type_DNA-bd_sf"/>
</dbReference>
<evidence type="ECO:0000256" key="1">
    <source>
        <dbReference type="ARBA" id="ARBA00023242"/>
    </source>
</evidence>
<evidence type="ECO:0000256" key="2">
    <source>
        <dbReference type="PROSITE-ProRule" id="PRU00723"/>
    </source>
</evidence>
<dbReference type="AlphaFoldDB" id="A0A6A5WA78"/>